<accession>A0AC35F7D0</accession>
<name>A0AC35F7D0_9BILA</name>
<dbReference type="Proteomes" id="UP000887580">
    <property type="component" value="Unplaced"/>
</dbReference>
<reference evidence="2" key="1">
    <citation type="submission" date="2022-11" db="UniProtKB">
        <authorList>
            <consortium name="WormBaseParasite"/>
        </authorList>
    </citation>
    <scope>IDENTIFICATION</scope>
</reference>
<evidence type="ECO:0000313" key="2">
    <source>
        <dbReference type="WBParaSite" id="PS1159_v2.g14496.t1"/>
    </source>
</evidence>
<sequence length="975" mass="109863">MSSNIYLALSYKNYHLGAAFYDEETEAVHIFNDVAEDDEFTSLSNLIHEVQPAFVIASVAQDSNFLKKLRKLCNFNVPDATRQDDDPDVEEPPDQEPFDVAFGYETTQRSVANDVPDDTDIPVFNKHLRNDNEQTSHAPSSFLKVSSKQVLAKDTADVNDVDDDDEENEEDKVFAVLTLLPHLTFEEGEAKKRIKSLFSSETASSDLMAAFRFDFDSTNMIRALGALLRYLDQQRIGVEFDEITKKTPISTFNTVTLDDIVEIDKATFKALQVFESEYVPSSIKRRHGVLTSLKDGVSLFSICNICRSIPGKRLMNAVSFFYQDCNLDVTAFMRKKMKDIANVRPILRRLKNGSASVTDWINLYTTSYSMIEILDFIKEREINLSILEGKLKFSNDVFQLAAIINEIMDFQESKNENRFVVKEGVDPELDLLKEKYAELPESLTSIAKDEAQMLNIETCSVAYVPIIGFLLVVSEDAPIAPRMIPQLDLIYTADGEANYKSPRMKALDQEIGDIKMQIIDTETSTVLRLQSLVLKRSIPLCKAVDVAAVLDCLMSFALVGREYNWHRPSLVEEAIIDIGMARHPLSEITCPFTFVPNPIKSGGPHSKVKLISGPNASGKSVYLKMVGIIAYLAHIGSFVPAEQVVIGPINRIVTRMYTIDSVMDGMSSFANDLKQMSGAVRKSNEFSLVIMDEFGKGTMTEVGLSLLASSLNYWLSKEKDHCPHIFASSHFHSLRSLLDDTDLLSFHTLDVHQNGDELEFQYKLVDGIIDNSYASYTALKNGISREIVDRSNEVYEHLKSGKSLLDVPKQNSAAEQQDFMLAQRMNDLMANFREWDLTNDPIGFLKIAKEALSPDDDKEEDVTQQDNDEAAMEDNEKVILEEEEVVVLEEKEVVILAEEKTPRKRLKFADEDKENLDESFDSGRKSSKRLKIAEENVEQSDQSGVLRSRSSEMLRTAEAKKERSDKNSDSEEDDI</sequence>
<dbReference type="WBParaSite" id="PS1159_v2.g14496.t1">
    <property type="protein sequence ID" value="PS1159_v2.g14496.t1"/>
    <property type="gene ID" value="PS1159_v2.g14496"/>
</dbReference>
<organism evidence="1 2">
    <name type="scientific">Panagrolaimus sp. PS1159</name>
    <dbReference type="NCBI Taxonomy" id="55785"/>
    <lineage>
        <taxon>Eukaryota</taxon>
        <taxon>Metazoa</taxon>
        <taxon>Ecdysozoa</taxon>
        <taxon>Nematoda</taxon>
        <taxon>Chromadorea</taxon>
        <taxon>Rhabditida</taxon>
        <taxon>Tylenchina</taxon>
        <taxon>Panagrolaimomorpha</taxon>
        <taxon>Panagrolaimoidea</taxon>
        <taxon>Panagrolaimidae</taxon>
        <taxon>Panagrolaimus</taxon>
    </lineage>
</organism>
<evidence type="ECO:0000313" key="1">
    <source>
        <dbReference type="Proteomes" id="UP000887580"/>
    </source>
</evidence>
<protein>
    <submittedName>
        <fullName evidence="2">DNA mismatch repair proteins mutS family domain-containing protein</fullName>
    </submittedName>
</protein>
<proteinExistence type="predicted"/>